<reference evidence="1 2" key="1">
    <citation type="submission" date="2020-08" db="EMBL/GenBank/DDBJ databases">
        <title>Genome public.</title>
        <authorList>
            <person name="Liu C."/>
            <person name="Sun Q."/>
        </authorList>
    </citation>
    <scope>NUCLEOTIDE SEQUENCE [LARGE SCALE GENOMIC DNA]</scope>
    <source>
        <strain evidence="1 2">BX1</strain>
    </source>
</reference>
<proteinExistence type="predicted"/>
<dbReference type="Proteomes" id="UP000658131">
    <property type="component" value="Unassembled WGS sequence"/>
</dbReference>
<evidence type="ECO:0000313" key="2">
    <source>
        <dbReference type="Proteomes" id="UP000658131"/>
    </source>
</evidence>
<name>A0ABR7NGV9_9FIRM</name>
<comment type="caution">
    <text evidence="1">The sequence shown here is derived from an EMBL/GenBank/DDBJ whole genome shotgun (WGS) entry which is preliminary data.</text>
</comment>
<evidence type="ECO:0000313" key="1">
    <source>
        <dbReference type="EMBL" id="MBC8575631.1"/>
    </source>
</evidence>
<accession>A0ABR7NGV9</accession>
<dbReference type="RefSeq" id="WP_262399251.1">
    <property type="nucleotide sequence ID" value="NZ_JACRTB010000005.1"/>
</dbReference>
<dbReference type="InterPro" id="IPR017016">
    <property type="entry name" value="UCP033595"/>
</dbReference>
<dbReference type="Pfam" id="PF20124">
    <property type="entry name" value="DUF6514"/>
    <property type="match status" value="1"/>
</dbReference>
<organism evidence="1 2">
    <name type="scientific">Yanshouia hominis</name>
    <dbReference type="NCBI Taxonomy" id="2763673"/>
    <lineage>
        <taxon>Bacteria</taxon>
        <taxon>Bacillati</taxon>
        <taxon>Bacillota</taxon>
        <taxon>Clostridia</taxon>
        <taxon>Eubacteriales</taxon>
        <taxon>Oscillospiraceae</taxon>
        <taxon>Yanshouia</taxon>
    </lineage>
</organism>
<dbReference type="EMBL" id="JACRTB010000005">
    <property type="protein sequence ID" value="MBC8575631.1"/>
    <property type="molecule type" value="Genomic_DNA"/>
</dbReference>
<gene>
    <name evidence="1" type="ORF">H8717_04290</name>
</gene>
<protein>
    <submittedName>
        <fullName evidence="1">Uncharacterized protein</fullName>
    </submittedName>
</protein>
<sequence>MGHQICYRVFSEILELPEIGRYRTYGLSVCPRQQPNGETQNREFVRVSDVSTSEEKVRRLAERFETGDLAPVHLRDVLLDLL</sequence>
<keyword evidence="2" id="KW-1185">Reference proteome</keyword>